<dbReference type="EMBL" id="JAODUP010000121">
    <property type="protein sequence ID" value="KAK2161108.1"/>
    <property type="molecule type" value="Genomic_DNA"/>
</dbReference>
<evidence type="ECO:0000259" key="10">
    <source>
        <dbReference type="PROSITE" id="PS50262"/>
    </source>
</evidence>
<keyword evidence="4" id="KW-0297">G-protein coupled receptor</keyword>
<feature type="transmembrane region" description="Helical" evidence="9">
    <location>
        <begin position="402"/>
        <end position="418"/>
    </location>
</feature>
<accession>A0AAD9NA59</accession>
<dbReference type="InterPro" id="IPR017452">
    <property type="entry name" value="GPCR_Rhodpsn_7TM"/>
</dbReference>
<feature type="transmembrane region" description="Helical" evidence="9">
    <location>
        <begin position="361"/>
        <end position="382"/>
    </location>
</feature>
<keyword evidence="6" id="KW-0675">Receptor</keyword>
<keyword evidence="12" id="KW-1185">Reference proteome</keyword>
<dbReference type="AlphaFoldDB" id="A0AAD9NA59"/>
<dbReference type="PROSITE" id="PS50262">
    <property type="entry name" value="G_PROTEIN_RECEP_F1_2"/>
    <property type="match status" value="1"/>
</dbReference>
<feature type="transmembrane region" description="Helical" evidence="9">
    <location>
        <begin position="63"/>
        <end position="83"/>
    </location>
</feature>
<evidence type="ECO:0000256" key="5">
    <source>
        <dbReference type="ARBA" id="ARBA00023136"/>
    </source>
</evidence>
<dbReference type="SUPFAM" id="SSF81321">
    <property type="entry name" value="Family A G protein-coupled receptor-like"/>
    <property type="match status" value="2"/>
</dbReference>
<keyword evidence="3 9" id="KW-1133">Transmembrane helix</keyword>
<evidence type="ECO:0000313" key="12">
    <source>
        <dbReference type="Proteomes" id="UP001208570"/>
    </source>
</evidence>
<evidence type="ECO:0000256" key="3">
    <source>
        <dbReference type="ARBA" id="ARBA00022989"/>
    </source>
</evidence>
<keyword evidence="2 9" id="KW-0812">Transmembrane</keyword>
<feature type="region of interest" description="Disordered" evidence="8">
    <location>
        <begin position="445"/>
        <end position="486"/>
    </location>
</feature>
<reference evidence="11" key="1">
    <citation type="journal article" date="2023" name="Mol. Biol. Evol.">
        <title>Third-Generation Sequencing Reveals the Adaptive Role of the Epigenome in Three Deep-Sea Polychaetes.</title>
        <authorList>
            <person name="Perez M."/>
            <person name="Aroh O."/>
            <person name="Sun Y."/>
            <person name="Lan Y."/>
            <person name="Juniper S.K."/>
            <person name="Young C.R."/>
            <person name="Angers B."/>
            <person name="Qian P.Y."/>
        </authorList>
    </citation>
    <scope>NUCLEOTIDE SEQUENCE</scope>
    <source>
        <strain evidence="11">P08H-3</strain>
    </source>
</reference>
<evidence type="ECO:0000256" key="8">
    <source>
        <dbReference type="SAM" id="MobiDB-lite"/>
    </source>
</evidence>
<comment type="subcellular location">
    <subcellularLocation>
        <location evidence="1">Membrane</location>
        <topology evidence="1">Multi-pass membrane protein</topology>
    </subcellularLocation>
</comment>
<proteinExistence type="predicted"/>
<feature type="domain" description="G-protein coupled receptors family 1 profile" evidence="10">
    <location>
        <begin position="36"/>
        <end position="418"/>
    </location>
</feature>
<protein>
    <recommendedName>
        <fullName evidence="10">G-protein coupled receptors family 1 profile domain-containing protein</fullName>
    </recommendedName>
</protein>
<feature type="transmembrane region" description="Helical" evidence="9">
    <location>
        <begin position="95"/>
        <end position="116"/>
    </location>
</feature>
<evidence type="ECO:0000256" key="4">
    <source>
        <dbReference type="ARBA" id="ARBA00023040"/>
    </source>
</evidence>
<dbReference type="PANTHER" id="PTHR24240">
    <property type="entry name" value="OPSIN"/>
    <property type="match status" value="1"/>
</dbReference>
<dbReference type="Gene3D" id="1.20.1070.10">
    <property type="entry name" value="Rhodopsin 7-helix transmembrane proteins"/>
    <property type="match status" value="2"/>
</dbReference>
<dbReference type="GO" id="GO:0004930">
    <property type="term" value="F:G protein-coupled receptor activity"/>
    <property type="evidence" value="ECO:0007669"/>
    <property type="project" value="UniProtKB-KW"/>
</dbReference>
<dbReference type="GO" id="GO:0016020">
    <property type="term" value="C:membrane"/>
    <property type="evidence" value="ECO:0007669"/>
    <property type="project" value="UniProtKB-SubCell"/>
</dbReference>
<evidence type="ECO:0000256" key="9">
    <source>
        <dbReference type="SAM" id="Phobius"/>
    </source>
</evidence>
<dbReference type="InterPro" id="IPR050125">
    <property type="entry name" value="GPCR_opsins"/>
</dbReference>
<keyword evidence="5 9" id="KW-0472">Membrane</keyword>
<feature type="transmembrane region" description="Helical" evidence="9">
    <location>
        <begin position="315"/>
        <end position="340"/>
    </location>
</feature>
<evidence type="ECO:0000256" key="7">
    <source>
        <dbReference type="ARBA" id="ARBA00023224"/>
    </source>
</evidence>
<dbReference type="CDD" id="cd00637">
    <property type="entry name" value="7tm_classA_rhodopsin-like"/>
    <property type="match status" value="1"/>
</dbReference>
<organism evidence="11 12">
    <name type="scientific">Paralvinella palmiformis</name>
    <dbReference type="NCBI Taxonomy" id="53620"/>
    <lineage>
        <taxon>Eukaryota</taxon>
        <taxon>Metazoa</taxon>
        <taxon>Spiralia</taxon>
        <taxon>Lophotrochozoa</taxon>
        <taxon>Annelida</taxon>
        <taxon>Polychaeta</taxon>
        <taxon>Sedentaria</taxon>
        <taxon>Canalipalpata</taxon>
        <taxon>Terebellida</taxon>
        <taxon>Terebelliformia</taxon>
        <taxon>Alvinellidae</taxon>
        <taxon>Paralvinella</taxon>
    </lineage>
</organism>
<evidence type="ECO:0000256" key="6">
    <source>
        <dbReference type="ARBA" id="ARBA00023170"/>
    </source>
</evidence>
<sequence length="486" mass="54560">MNCSSTGLVDSTSNRGVVFWIELTSLVVIGLVQMAANVFLVTRLCARRERTTSPFHCLLKAQCFWGVMLLVAAIPIHIVILVSGGKTLTEVTCCITGTVFQVILGTFNTIAMLLSLERYMKVIKSGEHLALFSKVNVRLMLWSAVLLHCMVSLGPAYGWGQYTHSSERLRLWLVPRTGEQNNSSEDSHRSSTSLNYKLINREITREKLASVFKDSQVSSTEFYAFPTGIELDLIGKADVGLGCVRDQYRSGVLSEILFKFFLEESRAFHTTNGQNFSQLQVDLDDSTVVVHRDTSYYDSTICEVNYQVTSASDNFYLLMTSLVQIVLPVAFIIFFSARVIHRIWISGHRSKVTLLNKDYELTLESLIGSLTFTLLVTPYYITNFAVRYGRQVSAAGHFAVRFMLYMSAAGGAATHFVVHRQQIIDYWHAKVSNLSWERDMGLANDRTLADERSNPERQDGDSEEKNSQTAPGRRVLTVGDRETSVV</sequence>
<gene>
    <name evidence="11" type="ORF">LSH36_121g08028</name>
</gene>
<evidence type="ECO:0000256" key="1">
    <source>
        <dbReference type="ARBA" id="ARBA00004141"/>
    </source>
</evidence>
<comment type="caution">
    <text evidence="11">The sequence shown here is derived from an EMBL/GenBank/DDBJ whole genome shotgun (WGS) entry which is preliminary data.</text>
</comment>
<keyword evidence="7" id="KW-0807">Transducer</keyword>
<dbReference type="Proteomes" id="UP001208570">
    <property type="component" value="Unassembled WGS sequence"/>
</dbReference>
<feature type="transmembrane region" description="Helical" evidence="9">
    <location>
        <begin position="17"/>
        <end position="42"/>
    </location>
</feature>
<name>A0AAD9NA59_9ANNE</name>
<feature type="compositionally biased region" description="Basic and acidic residues" evidence="8">
    <location>
        <begin position="447"/>
        <end position="466"/>
    </location>
</feature>
<evidence type="ECO:0000256" key="2">
    <source>
        <dbReference type="ARBA" id="ARBA00022692"/>
    </source>
</evidence>
<feature type="transmembrane region" description="Helical" evidence="9">
    <location>
        <begin position="137"/>
        <end position="160"/>
    </location>
</feature>
<evidence type="ECO:0000313" key="11">
    <source>
        <dbReference type="EMBL" id="KAK2161108.1"/>
    </source>
</evidence>